<evidence type="ECO:0000313" key="3">
    <source>
        <dbReference type="Proteomes" id="UP000192578"/>
    </source>
</evidence>
<keyword evidence="3" id="KW-1185">Reference proteome</keyword>
<dbReference type="InterPro" id="IPR029063">
    <property type="entry name" value="SAM-dependent_MTases_sf"/>
</dbReference>
<proteinExistence type="predicted"/>
<dbReference type="EMBL" id="MTYJ01000023">
    <property type="protein sequence ID" value="OQV21435.1"/>
    <property type="molecule type" value="Genomic_DNA"/>
</dbReference>
<dbReference type="Gene3D" id="3.40.50.150">
    <property type="entry name" value="Vaccinia Virus protein VP39"/>
    <property type="match status" value="1"/>
</dbReference>
<dbReference type="CDD" id="cd02440">
    <property type="entry name" value="AdoMet_MTases"/>
    <property type="match status" value="1"/>
</dbReference>
<evidence type="ECO:0000259" key="1">
    <source>
        <dbReference type="Pfam" id="PF13649"/>
    </source>
</evidence>
<dbReference type="AlphaFoldDB" id="A0A1W0X1S3"/>
<gene>
    <name evidence="2" type="ORF">BV898_04642</name>
</gene>
<feature type="domain" description="Methyltransferase" evidence="1">
    <location>
        <begin position="57"/>
        <end position="153"/>
    </location>
</feature>
<dbReference type="SUPFAM" id="SSF53335">
    <property type="entry name" value="S-adenosyl-L-methionine-dependent methyltransferases"/>
    <property type="match status" value="1"/>
</dbReference>
<dbReference type="Proteomes" id="UP000192578">
    <property type="component" value="Unassembled WGS sequence"/>
</dbReference>
<organism evidence="2 3">
    <name type="scientific">Hypsibius exemplaris</name>
    <name type="common">Freshwater tardigrade</name>
    <dbReference type="NCBI Taxonomy" id="2072580"/>
    <lineage>
        <taxon>Eukaryota</taxon>
        <taxon>Metazoa</taxon>
        <taxon>Ecdysozoa</taxon>
        <taxon>Tardigrada</taxon>
        <taxon>Eutardigrada</taxon>
        <taxon>Parachela</taxon>
        <taxon>Hypsibioidea</taxon>
        <taxon>Hypsibiidae</taxon>
        <taxon>Hypsibius</taxon>
    </lineage>
</organism>
<dbReference type="Pfam" id="PF13649">
    <property type="entry name" value="Methyltransf_25"/>
    <property type="match status" value="1"/>
</dbReference>
<protein>
    <recommendedName>
        <fullName evidence="1">Methyltransferase domain-containing protein</fullName>
    </recommendedName>
</protein>
<accession>A0A1W0X1S3</accession>
<reference evidence="3" key="1">
    <citation type="submission" date="2017-01" db="EMBL/GenBank/DDBJ databases">
        <title>Comparative genomics of anhydrobiosis in the tardigrade Hypsibius dujardini.</title>
        <authorList>
            <person name="Yoshida Y."/>
            <person name="Koutsovoulos G."/>
            <person name="Laetsch D."/>
            <person name="Stevens L."/>
            <person name="Kumar S."/>
            <person name="Horikawa D."/>
            <person name="Ishino K."/>
            <person name="Komine S."/>
            <person name="Tomita M."/>
            <person name="Blaxter M."/>
            <person name="Arakawa K."/>
        </authorList>
    </citation>
    <scope>NUCLEOTIDE SEQUENCE [LARGE SCALE GENOMIC DNA]</scope>
    <source>
        <strain evidence="3">Z151</strain>
    </source>
</reference>
<comment type="caution">
    <text evidence="2">The sequence shown here is derived from an EMBL/GenBank/DDBJ whole genome shotgun (WGS) entry which is preliminary data.</text>
</comment>
<evidence type="ECO:0000313" key="2">
    <source>
        <dbReference type="EMBL" id="OQV21435.1"/>
    </source>
</evidence>
<sequence>MLSPEESAVVENHLAATVAAGRQRLTTNCYGWEHLFLDDVTVDFIRAVKALPGQPKIADLGVAFGYSTEQLLTQTSALVTANDLSADHLSALVERLPEALRERLQTLPGNALELDFPENSLDGILALRWMQCLRPAEIQTAFGKFSKWLKPGGLLCLTAPSPFMLAAQPKFLAIYEERVRNGEAWPGRMDADTLCWIRSAVAIDHGYLLDEMVLRRECLAAGLEVIRCNYFAHTLSERENIGLMAVKK</sequence>
<dbReference type="InterPro" id="IPR041698">
    <property type="entry name" value="Methyltransf_25"/>
</dbReference>
<dbReference type="OrthoDB" id="540004at2759"/>
<name>A0A1W0X1S3_HYPEX</name>